<dbReference type="EMBL" id="KN818222">
    <property type="protein sequence ID" value="KIL71271.1"/>
    <property type="molecule type" value="Genomic_DNA"/>
</dbReference>
<protein>
    <submittedName>
        <fullName evidence="1">Uncharacterized protein</fullName>
    </submittedName>
</protein>
<accession>A0A0C2XNU0</accession>
<gene>
    <name evidence="1" type="ORF">M378DRAFT_154804</name>
</gene>
<dbReference type="Proteomes" id="UP000054549">
    <property type="component" value="Unassembled WGS sequence"/>
</dbReference>
<sequence>MRSCCSRSAITSRDHETDWFGGFFMDALKRSAFRYIAYSYMITSLHGCILQEIMKNIYTIFFVFKMPQSVVH</sequence>
<dbReference type="InParanoid" id="A0A0C2XNU0"/>
<evidence type="ECO:0000313" key="2">
    <source>
        <dbReference type="Proteomes" id="UP000054549"/>
    </source>
</evidence>
<dbReference type="AlphaFoldDB" id="A0A0C2XNU0"/>
<evidence type="ECO:0000313" key="1">
    <source>
        <dbReference type="EMBL" id="KIL71271.1"/>
    </source>
</evidence>
<keyword evidence="2" id="KW-1185">Reference proteome</keyword>
<reference evidence="1 2" key="1">
    <citation type="submission" date="2014-04" db="EMBL/GenBank/DDBJ databases">
        <title>Evolutionary Origins and Diversification of the Mycorrhizal Mutualists.</title>
        <authorList>
            <consortium name="DOE Joint Genome Institute"/>
            <consortium name="Mycorrhizal Genomics Consortium"/>
            <person name="Kohler A."/>
            <person name="Kuo A."/>
            <person name="Nagy L.G."/>
            <person name="Floudas D."/>
            <person name="Copeland A."/>
            <person name="Barry K.W."/>
            <person name="Cichocki N."/>
            <person name="Veneault-Fourrey C."/>
            <person name="LaButti K."/>
            <person name="Lindquist E.A."/>
            <person name="Lipzen A."/>
            <person name="Lundell T."/>
            <person name="Morin E."/>
            <person name="Murat C."/>
            <person name="Riley R."/>
            <person name="Ohm R."/>
            <person name="Sun H."/>
            <person name="Tunlid A."/>
            <person name="Henrissat B."/>
            <person name="Grigoriev I.V."/>
            <person name="Hibbett D.S."/>
            <person name="Martin F."/>
        </authorList>
    </citation>
    <scope>NUCLEOTIDE SEQUENCE [LARGE SCALE GENOMIC DNA]</scope>
    <source>
        <strain evidence="1 2">Koide BX008</strain>
    </source>
</reference>
<proteinExistence type="predicted"/>
<dbReference type="HOGENOM" id="CLU_2721671_0_0_1"/>
<organism evidence="1 2">
    <name type="scientific">Amanita muscaria (strain Koide BX008)</name>
    <dbReference type="NCBI Taxonomy" id="946122"/>
    <lineage>
        <taxon>Eukaryota</taxon>
        <taxon>Fungi</taxon>
        <taxon>Dikarya</taxon>
        <taxon>Basidiomycota</taxon>
        <taxon>Agaricomycotina</taxon>
        <taxon>Agaricomycetes</taxon>
        <taxon>Agaricomycetidae</taxon>
        <taxon>Agaricales</taxon>
        <taxon>Pluteineae</taxon>
        <taxon>Amanitaceae</taxon>
        <taxon>Amanita</taxon>
    </lineage>
</organism>
<name>A0A0C2XNU0_AMAMK</name>